<dbReference type="InterPro" id="IPR001279">
    <property type="entry name" value="Metallo-B-lactamas"/>
</dbReference>
<dbReference type="KEGG" id="cpf:CPF_1910"/>
<dbReference type="eggNOG" id="COG2333">
    <property type="taxonomic scope" value="Bacteria"/>
</dbReference>
<accession>A0A0H2YSD9</accession>
<protein>
    <submittedName>
        <fullName evidence="2">Metallo-beta-lactamase family protein</fullName>
    </submittedName>
</protein>
<gene>
    <name evidence="2" type="ordered locus">CPF_1910</name>
</gene>
<feature type="domain" description="Metallo-beta-lactamase" evidence="1">
    <location>
        <begin position="43"/>
        <end position="239"/>
    </location>
</feature>
<evidence type="ECO:0000313" key="3">
    <source>
        <dbReference type="Proteomes" id="UP000001823"/>
    </source>
</evidence>
<dbReference type="SUPFAM" id="SSF56281">
    <property type="entry name" value="Metallo-hydrolase/oxidoreductase"/>
    <property type="match status" value="1"/>
</dbReference>
<reference evidence="2 3" key="1">
    <citation type="journal article" date="2006" name="Genome Res.">
        <title>Skewed genomic variability in strains of the toxigenic bacterial pathogen, Clostridium perfringens.</title>
        <authorList>
            <person name="Myers G.S."/>
            <person name="Rasko D.A."/>
            <person name="Cheung J.K."/>
            <person name="Ravel J."/>
            <person name="Seshadri R."/>
            <person name="Deboy R.T."/>
            <person name="Ren Q."/>
            <person name="Varga J."/>
            <person name="Awad M.M."/>
            <person name="Brinkac L.M."/>
            <person name="Daugherty S.C."/>
            <person name="Haft D.H."/>
            <person name="Dodson R.J."/>
            <person name="Madupu R."/>
            <person name="Nelson W.C."/>
            <person name="Rosovitz M.J."/>
            <person name="Sullivan S.A."/>
            <person name="Khouri H."/>
            <person name="Dimitrov G.I."/>
            <person name="Watkins K.L."/>
            <person name="Mulligan S."/>
            <person name="Benton J."/>
            <person name="Radune D."/>
            <person name="Fisher D.J."/>
            <person name="Atkins H.S."/>
            <person name="Hiscox T."/>
            <person name="Jost B.H."/>
            <person name="Billington S.J."/>
            <person name="Songer J.G."/>
            <person name="McClane B.A."/>
            <person name="Titball R.W."/>
            <person name="Rood J.I."/>
            <person name="Melville S.B."/>
            <person name="Paulsen I.T."/>
        </authorList>
    </citation>
    <scope>NUCLEOTIDE SEQUENCE [LARGE SCALE GENOMIC DNA]</scope>
    <source>
        <strain evidence="3">ATCC 13124 / DSM 756 / JCM 1290 / NCIMB 6125 / NCTC 8237 / S 107 / Type A</strain>
    </source>
</reference>
<dbReference type="InterPro" id="IPR035681">
    <property type="entry name" value="ComA-like_MBL"/>
</dbReference>
<dbReference type="PaxDb" id="195103-CPF_1910"/>
<dbReference type="AlphaFoldDB" id="A0A0H2YSD9"/>
<dbReference type="STRING" id="195103.CPF_1910"/>
<dbReference type="EMBL" id="CP000246">
    <property type="protein sequence ID" value="ABG83897.1"/>
    <property type="molecule type" value="Genomic_DNA"/>
</dbReference>
<organism evidence="2 3">
    <name type="scientific">Clostridium perfringens (strain ATCC 13124 / DSM 756 / JCM 1290 / NCIMB 6125 / NCTC 8237 / Type A)</name>
    <dbReference type="NCBI Taxonomy" id="195103"/>
    <lineage>
        <taxon>Bacteria</taxon>
        <taxon>Bacillati</taxon>
        <taxon>Bacillota</taxon>
        <taxon>Clostridia</taxon>
        <taxon>Eubacteriales</taxon>
        <taxon>Clostridiaceae</taxon>
        <taxon>Clostridium</taxon>
    </lineage>
</organism>
<dbReference type="Proteomes" id="UP000001823">
    <property type="component" value="Chromosome"/>
</dbReference>
<dbReference type="PANTHER" id="PTHR30619:SF7">
    <property type="entry name" value="BETA-LACTAMASE DOMAIN PROTEIN"/>
    <property type="match status" value="1"/>
</dbReference>
<dbReference type="SMART" id="SM00849">
    <property type="entry name" value="Lactamase_B"/>
    <property type="match status" value="1"/>
</dbReference>
<keyword evidence="3" id="KW-1185">Reference proteome</keyword>
<dbReference type="CDD" id="cd07731">
    <property type="entry name" value="ComA-like_MBL-fold"/>
    <property type="match status" value="1"/>
</dbReference>
<evidence type="ECO:0000313" key="2">
    <source>
        <dbReference type="EMBL" id="ABG83897.1"/>
    </source>
</evidence>
<sequence length="284" mass="31354">MKITSKKVSLFLIFILVTSIFLYSTSYSIPNENFTVHYIDVGQGDSALIQSNGKNLLIDAGTPESTNSLVKYLKNLGIKKLDFIIATHPHADHIGGMESIIKKFDVDYFCAPKVTENTDVFKGMVTALKEKDININTLSKSKSLPIDLGENTKIEVYSPSNKEYGNLNNYSPILKIYYGETSFLFTGDAETEAEMEAVKSNENLKSDVLKVGHHGSTTSSTDSFLKEVSPKIAVISSGLDNSYGHPAKETLKKLSSYKTKVFRTDEDGTIILTSDGKSIKKHKN</sequence>
<dbReference type="InterPro" id="IPR036866">
    <property type="entry name" value="RibonucZ/Hydroxyglut_hydro"/>
</dbReference>
<proteinExistence type="predicted"/>
<dbReference type="Pfam" id="PF00753">
    <property type="entry name" value="Lactamase_B"/>
    <property type="match status" value="1"/>
</dbReference>
<evidence type="ECO:0000259" key="1">
    <source>
        <dbReference type="SMART" id="SM00849"/>
    </source>
</evidence>
<name>A0A0H2YSD9_CLOP1</name>
<dbReference type="InterPro" id="IPR052159">
    <property type="entry name" value="Competence_DNA_uptake"/>
</dbReference>
<dbReference type="HOGENOM" id="CLU_010363_0_3_9"/>
<dbReference type="Gene3D" id="3.60.15.10">
    <property type="entry name" value="Ribonuclease Z/Hydroxyacylglutathione hydrolase-like"/>
    <property type="match status" value="1"/>
</dbReference>
<dbReference type="RefSeq" id="WP_011590930.1">
    <property type="nucleotide sequence ID" value="NC_008261.1"/>
</dbReference>
<dbReference type="PANTHER" id="PTHR30619">
    <property type="entry name" value="DNA INTERNALIZATION/COMPETENCE PROTEIN COMEC/REC2"/>
    <property type="match status" value="1"/>
</dbReference>